<gene>
    <name evidence="2" type="ordered locus">Desac_2342</name>
</gene>
<dbReference type="RefSeq" id="WP_013707273.1">
    <property type="nucleotide sequence ID" value="NC_015388.1"/>
</dbReference>
<keyword evidence="3" id="KW-1185">Reference proteome</keyword>
<dbReference type="HOGENOM" id="CLU_2914898_0_0_7"/>
<evidence type="ECO:0000313" key="3">
    <source>
        <dbReference type="Proteomes" id="UP000000483"/>
    </source>
</evidence>
<sequence length="61" mass="6928">MTSLQPFGFEALDGEGKKVTVNRKTPAATSKKSMTKYHRRWISGTDPRNTLKDSKVMKSRQ</sequence>
<dbReference type="STRING" id="880072.Desac_2342"/>
<name>F2NFP5_DESAR</name>
<evidence type="ECO:0000313" key="2">
    <source>
        <dbReference type="EMBL" id="AEB10164.1"/>
    </source>
</evidence>
<dbReference type="KEGG" id="dao:Desac_2342"/>
<dbReference type="EMBL" id="CP002629">
    <property type="protein sequence ID" value="AEB10164.1"/>
    <property type="molecule type" value="Genomic_DNA"/>
</dbReference>
<reference evidence="2 3" key="1">
    <citation type="journal article" date="2011" name="Stand. Genomic Sci.">
        <title>Complete genome sequence of the acetate-degrading sulfate reducer Desulfobacca acetoxidans type strain (ASRB2).</title>
        <authorList>
            <person name="Goker M."/>
            <person name="Teshima H."/>
            <person name="Lapidus A."/>
            <person name="Nolan M."/>
            <person name="Lucas S."/>
            <person name="Hammon N."/>
            <person name="Deshpande S."/>
            <person name="Cheng J.F."/>
            <person name="Tapia R."/>
            <person name="Han C."/>
            <person name="Goodwin L."/>
            <person name="Pitluck S."/>
            <person name="Huntemann M."/>
            <person name="Liolios K."/>
            <person name="Ivanova N."/>
            <person name="Pagani I."/>
            <person name="Mavromatis K."/>
            <person name="Ovchinikova G."/>
            <person name="Pati A."/>
            <person name="Chen A."/>
            <person name="Palaniappan K."/>
            <person name="Land M."/>
            <person name="Hauser L."/>
            <person name="Brambilla E.M."/>
            <person name="Rohde M."/>
            <person name="Spring S."/>
            <person name="Detter J.C."/>
            <person name="Woyke T."/>
            <person name="Bristow J."/>
            <person name="Eisen J.A."/>
            <person name="Markowitz V."/>
            <person name="Hugenholtz P."/>
            <person name="Kyrpides N.C."/>
            <person name="Klenk H.P."/>
        </authorList>
    </citation>
    <scope>NUCLEOTIDE SEQUENCE [LARGE SCALE GENOMIC DNA]</scope>
    <source>
        <strain evidence="3">ATCC 700848 / DSM 11109 / ASRB2</strain>
    </source>
</reference>
<protein>
    <submittedName>
        <fullName evidence="2">Uncharacterized protein</fullName>
    </submittedName>
</protein>
<proteinExistence type="predicted"/>
<organism evidence="2 3">
    <name type="scientific">Desulfobacca acetoxidans (strain ATCC 700848 / DSM 11109 / ASRB2)</name>
    <dbReference type="NCBI Taxonomy" id="880072"/>
    <lineage>
        <taxon>Bacteria</taxon>
        <taxon>Pseudomonadati</taxon>
        <taxon>Thermodesulfobacteriota</taxon>
        <taxon>Desulfobaccia</taxon>
        <taxon>Desulfobaccales</taxon>
        <taxon>Desulfobaccaceae</taxon>
        <taxon>Desulfobacca</taxon>
    </lineage>
</organism>
<feature type="compositionally biased region" description="Basic and acidic residues" evidence="1">
    <location>
        <begin position="49"/>
        <end position="61"/>
    </location>
</feature>
<reference evidence="3" key="2">
    <citation type="submission" date="2011-03" db="EMBL/GenBank/DDBJ databases">
        <title>The complete genome of Desulfobacca acetoxidans DSM 11109.</title>
        <authorList>
            <consortium name="US DOE Joint Genome Institute (JGI-PGF)"/>
            <person name="Lucas S."/>
            <person name="Copeland A."/>
            <person name="Lapidus A."/>
            <person name="Bruce D."/>
            <person name="Goodwin L."/>
            <person name="Pitluck S."/>
            <person name="Peters L."/>
            <person name="Kyrpides N."/>
            <person name="Mavromatis K."/>
            <person name="Ivanova N."/>
            <person name="Ovchinnikova G."/>
            <person name="Teshima H."/>
            <person name="Detter J.C."/>
            <person name="Han C."/>
            <person name="Land M."/>
            <person name="Hauser L."/>
            <person name="Markowitz V."/>
            <person name="Cheng J.-F."/>
            <person name="Hugenholtz P."/>
            <person name="Woyke T."/>
            <person name="Wu D."/>
            <person name="Spring S."/>
            <person name="Schueler E."/>
            <person name="Brambilla E."/>
            <person name="Klenk H.-P."/>
            <person name="Eisen J.A."/>
        </authorList>
    </citation>
    <scope>NUCLEOTIDE SEQUENCE [LARGE SCALE GENOMIC DNA]</scope>
    <source>
        <strain evidence="3">ATCC 700848 / DSM 11109 / ASRB2</strain>
    </source>
</reference>
<accession>F2NFP5</accession>
<evidence type="ECO:0000256" key="1">
    <source>
        <dbReference type="SAM" id="MobiDB-lite"/>
    </source>
</evidence>
<dbReference type="Proteomes" id="UP000000483">
    <property type="component" value="Chromosome"/>
</dbReference>
<feature type="region of interest" description="Disordered" evidence="1">
    <location>
        <begin position="20"/>
        <end position="61"/>
    </location>
</feature>
<dbReference type="AlphaFoldDB" id="F2NFP5"/>